<keyword evidence="13" id="KW-0449">Lipoprotein</keyword>
<evidence type="ECO:0000259" key="17">
    <source>
        <dbReference type="PROSITE" id="PS50835"/>
    </source>
</evidence>
<keyword evidence="6" id="KW-0732">Signal</keyword>
<dbReference type="SMART" id="SM00408">
    <property type="entry name" value="IGc2"/>
    <property type="match status" value="5"/>
</dbReference>
<feature type="compositionally biased region" description="Polar residues" evidence="16">
    <location>
        <begin position="2011"/>
        <end position="2044"/>
    </location>
</feature>
<sequence length="2393" mass="264712">MYKDLLTTAFLRYHGAVATSSSTEQMLADHPEDRIKGVSSRRKLLGFVDNMLGATGTGLGISNWISAQELRQNELKLKALVGQQVLQTDAYLQEGLSEEKETVQDVHTIASALSVIAQQTKKAFNTMQKQLYCAQFASIKHQEITHILKECSLTARVVVLTMLMLTMQPHNNLYGCGDVCVSGHDSGPVFEEQPSSLIYPEGLPEGKVTLNCQARASPAASYKWRVNGTDVVLKEDSHYTLVAGNLVINNPQQGRDAGSYQCLAINRCGTIISRAANLKFGYLQDFPSESRSPQTVYEGVGTFLACQPPSHYPALSYRWILNDFPSFVQPDGGRWFVSQVTGNLYLANAKFNDTGNYFCLTTINLDITTKSTFSKAIQLTVQSDANPRKSAPSIRVRFPSETYALAGHTTQLECFAYGNPTPKLRWRKVDGDLPSKVGASAESSILTIPDLSFDDEGIYECEAYNSEGRDIQQGRISVQAQPEWLQVMSDSEVEISSELHWSCLAAGKPRPLIRWLRNGLPLSSQDRVEVNNGHLKINNLALEDSGMYQCVAENKHDTIYFNAELRVQVQAPDFRQNPVRKLVPAARGGQVKMECKPRAAPKPTLFWSRGTELLSNSSRVTVTSDGVLWIYNISRADEGKYTCFAENYLGKANSTGHLSVRDATKITLVPSNADINQGDNVTLQCHASHDPTMDLTFTWSLNGVVLDLEQPNGHYHRVDGKETVGDLVIMNAQLSQAGIYTCSAQTVVDSATASARLVVRGPPGPPGGLVVKNVNETSLELRWSRGYDNHSPIGKYVIMGRSEYSHDWRRMRTEPANIEGNAEFARVIDLRPWMDYQFQVIASNILGSGEPSMPSQTTRTKQAAPTVAPSGLGGGGGDRNELIITWTPMAREYQNGDGFGYILAFKKQEAPTWLVVRVPNVESSRYVYSNQSLTPYCPFEVKIKAYNRKGEGPFSQIALVHSAEEAPNRPPGNVSWKTDASWVTVRWDHIKSMDNESTVQGYKVLYKHEGQSALKVLDRGKTSISLPLPKDNGYVVLEIRSWGEGGDGPAHEIIVSRDSGLGLLLSLQLAYSTKLVCYFSNWSQYRPSNGHFTPENVDPFLCTHVIYALATINHDNQLTTIEWNDEDMYKKLNSLRNVNPHLKTLLSVGGLYNGINPFIKMVATPENRKTFIRTALPFLRNHDFDGLDLSWEFPGQNGSPPEDKQKFTALIKELKQAIKQEAIDTRKTQLLLSIKAGALKPTIDAAYDVPEITSEVDFLSIMTYDYHGSWEKVTGHNSPLFKSSLDQGTHAQHNIDATVSYWISKGAPAEKLLLGFPTYGRTFRLTTSSTGLGAPSNGPADAGPYTRDAGFWSYYEICTFAAAAKVEWITEQSVPYATHGTAWVGYDDQESFAAKLSISPGLVFLWALVVTTNLKDFPPKAATMGKWAFKLDHRAWNKVAWSDETHFFYTTKYPRITAENTKGAIKMARLTLLAGLCLALCHFATSRQLVCYFTNWSQYRPEAGKYLPANVDPYLCTHLIYAFSIINHANELVTYEWNDDTLYQSFNALKKTNPHLTTLLAVGGWNFGSTQFSIMVSSPANRQKFIQSSIAFLRKHGFDGLDLDWEYPGSRGSPPEDKQKFTLLCKELVEAYEAEGKATGLPRLMLTAAVSAGKGTIDAGYEIAKIANYLDFINVMTYDFHGTWESFTGHNSPLYRGSQDFGDLVYFNTDYAMKYWRDNGTPVEKLRMGFATYGRTFRLSSSATEVGAPASGPASAGPYTREAGFWSYYEICGFLQGTKLEWIEDQRVPYATKGGEWVGFDTRESFEIKVKYLQDNKFGGAFVWALDLDDFAGEFCGQGKHPLMGHLHKLLDIDMPTPPPTTTPEPGLPTTPKPTTTTTTTTHEPGPGFCVGKPDGLYPHPEDPNKFYDCAGGPVLRKDKEEETPQDDHVLSASANMSNTTNPQLRGVIKVETQESVPSPTHPPVVINPVDDEDDEDDESLNFGIKSLEEIRLGKALKASLNKPGHPVLQSPDSFTSTKQPSNGTGTEKETNQSVTQAVATNESPALEDSRKRKITDRLGKGFEEDMLVEGGVRLKGSLAKRLGGFVDSTENKINMPPQKVKTLRSVRERLGITPAITAPKSPNSESKPSGEIRIKTLEEIRQEKAAKSPMQCDGVRVVAEVPTKMLTSTKKRNSPERQNKENSLTMSPKKSKPFSPVQVSEIADSLGHRSQEPQWENTQVVTKMPPSKAPELKVRPKLNVKPSVMKPATQVIPGQKRKAAVIHCSAVAAVKPLNAVPTTDEQPCKRSQLSAPSCSLEDEAMVQQVSSTEQRSPKPLSVPQSPINRTPTQTRPRRASLASARSSAPAGNSSTVDDLEDLLDEFTDDRLEDEIELDPGKGEDDLLLELSEMIDS</sequence>
<evidence type="ECO:0008006" key="22">
    <source>
        <dbReference type="Google" id="ProtNLM"/>
    </source>
</evidence>
<dbReference type="GO" id="GO:0005576">
    <property type="term" value="C:extracellular region"/>
    <property type="evidence" value="ECO:0007669"/>
    <property type="project" value="TreeGrafter"/>
</dbReference>
<feature type="domain" description="GH18" evidence="19">
    <location>
        <begin position="1073"/>
        <end position="1430"/>
    </location>
</feature>
<dbReference type="GO" id="GO:0004568">
    <property type="term" value="F:chitinase activity"/>
    <property type="evidence" value="ECO:0007669"/>
    <property type="project" value="UniProtKB-ARBA"/>
</dbReference>
<dbReference type="InterPro" id="IPR013783">
    <property type="entry name" value="Ig-like_fold"/>
</dbReference>
<dbReference type="FunFam" id="2.60.40.10:FF:000054">
    <property type="entry name" value="Contactin 1"/>
    <property type="match status" value="1"/>
</dbReference>
<dbReference type="SMART" id="SM00060">
    <property type="entry name" value="FN3"/>
    <property type="match status" value="3"/>
</dbReference>
<feature type="region of interest" description="Disordered" evidence="16">
    <location>
        <begin position="2112"/>
        <end position="2132"/>
    </location>
</feature>
<evidence type="ECO:0000256" key="14">
    <source>
        <dbReference type="ARBA" id="ARBA00023295"/>
    </source>
</evidence>
<dbReference type="Proteomes" id="UP001274896">
    <property type="component" value="Unassembled WGS sequence"/>
</dbReference>
<dbReference type="Pfam" id="PF00047">
    <property type="entry name" value="ig"/>
    <property type="match status" value="1"/>
</dbReference>
<dbReference type="EMBL" id="JAUCMX010000023">
    <property type="protein sequence ID" value="KAK3512413.1"/>
    <property type="molecule type" value="Genomic_DNA"/>
</dbReference>
<dbReference type="InterPro" id="IPR001579">
    <property type="entry name" value="Glyco_hydro_18_chit_AS"/>
</dbReference>
<dbReference type="PROSITE" id="PS50835">
    <property type="entry name" value="IG_LIKE"/>
    <property type="match status" value="6"/>
</dbReference>
<feature type="domain" description="Fibronectin type-III" evidence="18">
    <location>
        <begin position="868"/>
        <end position="965"/>
    </location>
</feature>
<dbReference type="Pfam" id="PF00041">
    <property type="entry name" value="fn3"/>
    <property type="match status" value="1"/>
</dbReference>
<keyword evidence="21" id="KW-1185">Reference proteome</keyword>
<feature type="domain" description="Ig-like" evidence="17">
    <location>
        <begin position="482"/>
        <end position="566"/>
    </location>
</feature>
<dbReference type="InterPro" id="IPR029070">
    <property type="entry name" value="Chitinase_insertion_sf"/>
</dbReference>
<feature type="compositionally biased region" description="Polar residues" evidence="16">
    <location>
        <begin position="2277"/>
        <end position="2294"/>
    </location>
</feature>
<dbReference type="CDD" id="cd04969">
    <property type="entry name" value="Ig5_Contactin"/>
    <property type="match status" value="1"/>
</dbReference>
<feature type="domain" description="Ig-like" evidence="17">
    <location>
        <begin position="287"/>
        <end position="374"/>
    </location>
</feature>
<evidence type="ECO:0000256" key="2">
    <source>
        <dbReference type="ARBA" id="ARBA00009121"/>
    </source>
</evidence>
<evidence type="ECO:0000256" key="11">
    <source>
        <dbReference type="ARBA" id="ARBA00023157"/>
    </source>
</evidence>
<dbReference type="Pfam" id="PF07679">
    <property type="entry name" value="I-set"/>
    <property type="match status" value="2"/>
</dbReference>
<feature type="region of interest" description="Disordered" evidence="16">
    <location>
        <begin position="849"/>
        <end position="874"/>
    </location>
</feature>
<dbReference type="Gene3D" id="3.20.20.80">
    <property type="entry name" value="Glycosidases"/>
    <property type="match status" value="2"/>
</dbReference>
<dbReference type="PROSITE" id="PS50853">
    <property type="entry name" value="FN3"/>
    <property type="match status" value="3"/>
</dbReference>
<feature type="region of interest" description="Disordered" evidence="16">
    <location>
        <begin position="2000"/>
        <end position="2054"/>
    </location>
</feature>
<feature type="compositionally biased region" description="Polar residues" evidence="16">
    <location>
        <begin position="2319"/>
        <end position="2331"/>
    </location>
</feature>
<dbReference type="GO" id="GO:0005975">
    <property type="term" value="P:carbohydrate metabolic process"/>
    <property type="evidence" value="ECO:0007669"/>
    <property type="project" value="InterPro"/>
</dbReference>
<dbReference type="InterPro" id="IPR003598">
    <property type="entry name" value="Ig_sub2"/>
</dbReference>
<dbReference type="FunFam" id="2.60.40.10:FF:000273">
    <property type="entry name" value="contactin-3 isoform X1"/>
    <property type="match status" value="2"/>
</dbReference>
<dbReference type="InterPro" id="IPR007110">
    <property type="entry name" value="Ig-like_dom"/>
</dbReference>
<evidence type="ECO:0000256" key="10">
    <source>
        <dbReference type="ARBA" id="ARBA00023136"/>
    </source>
</evidence>
<dbReference type="InterPro" id="IPR036179">
    <property type="entry name" value="Ig-like_dom_sf"/>
</dbReference>
<dbReference type="InterPro" id="IPR011583">
    <property type="entry name" value="Chitinase_II/V-like_cat"/>
</dbReference>
<dbReference type="SUPFAM" id="SSF54556">
    <property type="entry name" value="Chitinase insertion domain"/>
    <property type="match status" value="2"/>
</dbReference>
<feature type="domain" description="GH18" evidence="19">
    <location>
        <begin position="1487"/>
        <end position="1854"/>
    </location>
</feature>
<accession>A0AAE0Q2A4</accession>
<dbReference type="SUPFAM" id="SSF48726">
    <property type="entry name" value="Immunoglobulin"/>
    <property type="match status" value="6"/>
</dbReference>
<dbReference type="FunFam" id="2.60.40.10:FF:000064">
    <property type="entry name" value="Contactin 1"/>
    <property type="match status" value="1"/>
</dbReference>
<dbReference type="FunFam" id="2.60.40.10:FF:000052">
    <property type="entry name" value="Contactin 1"/>
    <property type="match status" value="1"/>
</dbReference>
<dbReference type="SUPFAM" id="SSF51445">
    <property type="entry name" value="(Trans)glycosidases"/>
    <property type="match status" value="2"/>
</dbReference>
<dbReference type="PANTHER" id="PTHR11177">
    <property type="entry name" value="CHITINASE"/>
    <property type="match status" value="1"/>
</dbReference>
<dbReference type="PROSITE" id="PS51910">
    <property type="entry name" value="GH18_2"/>
    <property type="match status" value="2"/>
</dbReference>
<dbReference type="Pfam" id="PF00704">
    <property type="entry name" value="Glyco_hydro_18"/>
    <property type="match status" value="2"/>
</dbReference>
<evidence type="ECO:0000256" key="16">
    <source>
        <dbReference type="SAM" id="MobiDB-lite"/>
    </source>
</evidence>
<dbReference type="PANTHER" id="PTHR11177:SF379">
    <property type="entry name" value="CHITINASE"/>
    <property type="match status" value="1"/>
</dbReference>
<comment type="caution">
    <text evidence="20">The sequence shown here is derived from an EMBL/GenBank/DDBJ whole genome shotgun (WGS) entry which is preliminary data.</text>
</comment>
<feature type="compositionally biased region" description="Low complexity" evidence="16">
    <location>
        <begin position="2336"/>
        <end position="2347"/>
    </location>
</feature>
<feature type="region of interest" description="Disordered" evidence="16">
    <location>
        <begin position="2164"/>
        <end position="2242"/>
    </location>
</feature>
<dbReference type="GO" id="GO:0006032">
    <property type="term" value="P:chitin catabolic process"/>
    <property type="evidence" value="ECO:0007669"/>
    <property type="project" value="UniProtKB-ARBA"/>
</dbReference>
<gene>
    <name evidence="20" type="ORF">QTP70_009839</name>
</gene>
<name>A0AAE0Q2A4_9TELE</name>
<evidence type="ECO:0000256" key="9">
    <source>
        <dbReference type="ARBA" id="ARBA00022889"/>
    </source>
</evidence>
<reference evidence="20" key="1">
    <citation type="submission" date="2023-06" db="EMBL/GenBank/DDBJ databases">
        <title>Male Hemibagrus guttatus genome.</title>
        <authorList>
            <person name="Bian C."/>
        </authorList>
    </citation>
    <scope>NUCLEOTIDE SEQUENCE</scope>
    <source>
        <strain evidence="20">Male_cb2023</strain>
        <tissue evidence="20">Muscle</tissue>
    </source>
</reference>
<dbReference type="GO" id="GO:0007155">
    <property type="term" value="P:cell adhesion"/>
    <property type="evidence" value="ECO:0007669"/>
    <property type="project" value="UniProtKB-KW"/>
</dbReference>
<keyword evidence="7" id="KW-0677">Repeat</keyword>
<feature type="domain" description="Ig-like" evidence="17">
    <location>
        <begin position="664"/>
        <end position="754"/>
    </location>
</feature>
<dbReference type="SUPFAM" id="SSF49265">
    <property type="entry name" value="Fibronectin type III"/>
    <property type="match status" value="2"/>
</dbReference>
<dbReference type="CDD" id="cd00063">
    <property type="entry name" value="FN3"/>
    <property type="match status" value="3"/>
</dbReference>
<proteinExistence type="inferred from homology"/>
<feature type="region of interest" description="Disordered" evidence="16">
    <location>
        <begin position="2272"/>
        <end position="2393"/>
    </location>
</feature>
<evidence type="ECO:0000256" key="12">
    <source>
        <dbReference type="ARBA" id="ARBA00023180"/>
    </source>
</evidence>
<comment type="subcellular location">
    <subcellularLocation>
        <location evidence="1">Cell membrane</location>
        <topology evidence="1">Lipid-anchor</topology>
        <topology evidence="1">GPI-anchor</topology>
    </subcellularLocation>
</comment>
<feature type="compositionally biased region" description="Polar residues" evidence="16">
    <location>
        <begin position="2213"/>
        <end position="2222"/>
    </location>
</feature>
<keyword evidence="8" id="KW-0378">Hydrolase</keyword>
<dbReference type="GO" id="GO:0098552">
    <property type="term" value="C:side of membrane"/>
    <property type="evidence" value="ECO:0007669"/>
    <property type="project" value="UniProtKB-KW"/>
</dbReference>
<keyword evidence="10" id="KW-0472">Membrane</keyword>
<feature type="domain" description="Ig-like" evidence="17">
    <location>
        <begin position="188"/>
        <end position="279"/>
    </location>
</feature>
<evidence type="ECO:0000256" key="8">
    <source>
        <dbReference type="ARBA" id="ARBA00022801"/>
    </source>
</evidence>
<feature type="domain" description="Ig-like" evidence="17">
    <location>
        <begin position="572"/>
        <end position="659"/>
    </location>
</feature>
<dbReference type="InterPro" id="IPR003961">
    <property type="entry name" value="FN3_dom"/>
</dbReference>
<feature type="region of interest" description="Disordered" evidence="16">
    <location>
        <begin position="1856"/>
        <end position="1887"/>
    </location>
</feature>
<dbReference type="CDD" id="cd02872">
    <property type="entry name" value="GH18_chitolectin_chitotriosidase"/>
    <property type="match status" value="2"/>
</dbReference>
<organism evidence="20 21">
    <name type="scientific">Hemibagrus guttatus</name>
    <dbReference type="NCBI Taxonomy" id="175788"/>
    <lineage>
        <taxon>Eukaryota</taxon>
        <taxon>Metazoa</taxon>
        <taxon>Chordata</taxon>
        <taxon>Craniata</taxon>
        <taxon>Vertebrata</taxon>
        <taxon>Euteleostomi</taxon>
        <taxon>Actinopterygii</taxon>
        <taxon>Neopterygii</taxon>
        <taxon>Teleostei</taxon>
        <taxon>Ostariophysi</taxon>
        <taxon>Siluriformes</taxon>
        <taxon>Bagridae</taxon>
        <taxon>Hemibagrus</taxon>
    </lineage>
</organism>
<comment type="similarity">
    <text evidence="2">Belongs to the glycosyl hydrolase 18 family. Chitinase class II subfamily.</text>
</comment>
<feature type="compositionally biased region" description="Low complexity" evidence="16">
    <location>
        <begin position="1873"/>
        <end position="1887"/>
    </location>
</feature>
<keyword evidence="11" id="KW-1015">Disulfide bond</keyword>
<dbReference type="PROSITE" id="PS01095">
    <property type="entry name" value="GH18_1"/>
    <property type="match status" value="1"/>
</dbReference>
<dbReference type="InterPro" id="IPR036116">
    <property type="entry name" value="FN3_sf"/>
</dbReference>
<keyword evidence="12" id="KW-0325">Glycoprotein</keyword>
<keyword evidence="9" id="KW-0130">Cell adhesion</keyword>
<dbReference type="InterPro" id="IPR013098">
    <property type="entry name" value="Ig_I-set"/>
</dbReference>
<dbReference type="Gene3D" id="3.10.50.10">
    <property type="match status" value="2"/>
</dbReference>
<feature type="domain" description="Fibronectin type-III" evidence="18">
    <location>
        <begin position="967"/>
        <end position="1062"/>
    </location>
</feature>
<evidence type="ECO:0000256" key="4">
    <source>
        <dbReference type="ARBA" id="ARBA00022475"/>
    </source>
</evidence>
<dbReference type="FunFam" id="3.20.20.80:FF:000439">
    <property type="entry name" value="Chitinase, acidic.3"/>
    <property type="match status" value="1"/>
</dbReference>
<dbReference type="Pfam" id="PF13927">
    <property type="entry name" value="Ig_3"/>
    <property type="match status" value="2"/>
</dbReference>
<evidence type="ECO:0000256" key="7">
    <source>
        <dbReference type="ARBA" id="ARBA00022737"/>
    </source>
</evidence>
<evidence type="ECO:0000256" key="5">
    <source>
        <dbReference type="ARBA" id="ARBA00022622"/>
    </source>
</evidence>
<evidence type="ECO:0000313" key="20">
    <source>
        <dbReference type="EMBL" id="KAK3512413.1"/>
    </source>
</evidence>
<comment type="similarity">
    <text evidence="3">Belongs to the immunoglobulin superfamily. Contactin family.</text>
</comment>
<feature type="compositionally biased region" description="Polar residues" evidence="16">
    <location>
        <begin position="853"/>
        <end position="863"/>
    </location>
</feature>
<feature type="domain" description="Ig-like" evidence="17">
    <location>
        <begin position="392"/>
        <end position="477"/>
    </location>
</feature>
<evidence type="ECO:0000259" key="19">
    <source>
        <dbReference type="PROSITE" id="PS51910"/>
    </source>
</evidence>
<keyword evidence="4" id="KW-1003">Cell membrane</keyword>
<protein>
    <recommendedName>
        <fullName evidence="22">Chitinase</fullName>
    </recommendedName>
</protein>
<feature type="compositionally biased region" description="Acidic residues" evidence="16">
    <location>
        <begin position="2354"/>
        <end position="2374"/>
    </location>
</feature>
<dbReference type="FunFam" id="2.60.40.10:FF:000047">
    <property type="entry name" value="Contactin 1"/>
    <property type="match status" value="1"/>
</dbReference>
<feature type="domain" description="Fibronectin type-III" evidence="18">
    <location>
        <begin position="765"/>
        <end position="863"/>
    </location>
</feature>
<dbReference type="FunFam" id="2.60.40.10:FF:000600">
    <property type="entry name" value="Contactin 2"/>
    <property type="match status" value="1"/>
</dbReference>
<dbReference type="FunFam" id="2.60.40.10:FF:000035">
    <property type="entry name" value="Contactin 1"/>
    <property type="match status" value="1"/>
</dbReference>
<evidence type="ECO:0000256" key="3">
    <source>
        <dbReference type="ARBA" id="ARBA00009812"/>
    </source>
</evidence>
<dbReference type="FunFam" id="3.10.50.10:FF:000001">
    <property type="entry name" value="Chitinase 3-like 1"/>
    <property type="match status" value="2"/>
</dbReference>
<dbReference type="FunFam" id="3.20.20.80:FF:000220">
    <property type="entry name" value="Chitotriosidase-1"/>
    <property type="match status" value="1"/>
</dbReference>
<keyword evidence="14" id="KW-0326">Glycosidase</keyword>
<dbReference type="InterPro" id="IPR013151">
    <property type="entry name" value="Immunoglobulin_dom"/>
</dbReference>
<dbReference type="SMART" id="SM00409">
    <property type="entry name" value="IG"/>
    <property type="match status" value="6"/>
</dbReference>
<evidence type="ECO:0000313" key="21">
    <source>
        <dbReference type="Proteomes" id="UP001274896"/>
    </source>
</evidence>
<dbReference type="InterPro" id="IPR050314">
    <property type="entry name" value="Glycosyl_Hydrlase_18"/>
</dbReference>
<dbReference type="GO" id="GO:0005886">
    <property type="term" value="C:plasma membrane"/>
    <property type="evidence" value="ECO:0007669"/>
    <property type="project" value="UniProtKB-SubCell"/>
</dbReference>
<dbReference type="InterPro" id="IPR003599">
    <property type="entry name" value="Ig_sub"/>
</dbReference>
<dbReference type="GO" id="GO:0008061">
    <property type="term" value="F:chitin binding"/>
    <property type="evidence" value="ECO:0007669"/>
    <property type="project" value="InterPro"/>
</dbReference>
<evidence type="ECO:0000256" key="13">
    <source>
        <dbReference type="ARBA" id="ARBA00023288"/>
    </source>
</evidence>
<dbReference type="InterPro" id="IPR001223">
    <property type="entry name" value="Glyco_hydro18_cat"/>
</dbReference>
<keyword evidence="15" id="KW-0393">Immunoglobulin domain</keyword>
<feature type="compositionally biased region" description="Pro residues" evidence="16">
    <location>
        <begin position="1856"/>
        <end position="1872"/>
    </location>
</feature>
<evidence type="ECO:0000259" key="18">
    <source>
        <dbReference type="PROSITE" id="PS50853"/>
    </source>
</evidence>
<dbReference type="Gene3D" id="2.60.40.10">
    <property type="entry name" value="Immunoglobulins"/>
    <property type="match status" value="9"/>
</dbReference>
<feature type="compositionally biased region" description="Acidic residues" evidence="16">
    <location>
        <begin position="1970"/>
        <end position="1979"/>
    </location>
</feature>
<dbReference type="InterPro" id="IPR017853">
    <property type="entry name" value="GH"/>
</dbReference>
<keyword evidence="5" id="KW-0336">GPI-anchor</keyword>
<evidence type="ECO:0000256" key="6">
    <source>
        <dbReference type="ARBA" id="ARBA00022729"/>
    </source>
</evidence>
<evidence type="ECO:0000256" key="1">
    <source>
        <dbReference type="ARBA" id="ARBA00004609"/>
    </source>
</evidence>
<evidence type="ECO:0000256" key="15">
    <source>
        <dbReference type="ARBA" id="ARBA00023319"/>
    </source>
</evidence>
<dbReference type="FunFam" id="2.60.40.10:FF:002928">
    <property type="entry name" value="Contactin 2"/>
    <property type="match status" value="1"/>
</dbReference>
<feature type="region of interest" description="Disordered" evidence="16">
    <location>
        <begin position="1954"/>
        <end position="1979"/>
    </location>
</feature>
<dbReference type="SMART" id="SM00636">
    <property type="entry name" value="Glyco_18"/>
    <property type="match status" value="2"/>
</dbReference>